<name>A0A0F9T930_9ZZZZ</name>
<gene>
    <name evidence="1" type="ORF">LCGC14_0758200</name>
</gene>
<evidence type="ECO:0000313" key="1">
    <source>
        <dbReference type="EMBL" id="KKN37978.1"/>
    </source>
</evidence>
<dbReference type="EMBL" id="LAZR01001859">
    <property type="protein sequence ID" value="KKN37978.1"/>
    <property type="molecule type" value="Genomic_DNA"/>
</dbReference>
<sequence>MCKREGCQVEFVIKYTIQRYCSNACWQIARFKYPFSLKEARRLYATGLPVWRVAFELGVSPYAIRHKFEKYGYA</sequence>
<protein>
    <submittedName>
        <fullName evidence="1">Uncharacterized protein</fullName>
    </submittedName>
</protein>
<organism evidence="1">
    <name type="scientific">marine sediment metagenome</name>
    <dbReference type="NCBI Taxonomy" id="412755"/>
    <lineage>
        <taxon>unclassified sequences</taxon>
        <taxon>metagenomes</taxon>
        <taxon>ecological metagenomes</taxon>
    </lineage>
</organism>
<proteinExistence type="predicted"/>
<accession>A0A0F9T930</accession>
<reference evidence="1" key="1">
    <citation type="journal article" date="2015" name="Nature">
        <title>Complex archaea that bridge the gap between prokaryotes and eukaryotes.</title>
        <authorList>
            <person name="Spang A."/>
            <person name="Saw J.H."/>
            <person name="Jorgensen S.L."/>
            <person name="Zaremba-Niedzwiedzka K."/>
            <person name="Martijn J."/>
            <person name="Lind A.E."/>
            <person name="van Eijk R."/>
            <person name="Schleper C."/>
            <person name="Guy L."/>
            <person name="Ettema T.J."/>
        </authorList>
    </citation>
    <scope>NUCLEOTIDE SEQUENCE</scope>
</reference>
<comment type="caution">
    <text evidence="1">The sequence shown here is derived from an EMBL/GenBank/DDBJ whole genome shotgun (WGS) entry which is preliminary data.</text>
</comment>
<dbReference type="AlphaFoldDB" id="A0A0F9T930"/>